<gene>
    <name evidence="1" type="ORF">H8K36_11325</name>
</gene>
<sequence>MRSIDQHREQFVQTTISGRVLVTRVSGSWTPEMHRAADEYNQDFVTRLNETGNWASLVIIEDTLVSCLEVLQAGRESIPNNPNCTRLKALAWIIDESIEGYTILLPRYRSLFDGVLRSEVFNDIESGLNWLDLCLSQGS</sequence>
<accession>A0A923KLL2</accession>
<keyword evidence="2" id="KW-1185">Reference proteome</keyword>
<evidence type="ECO:0000313" key="1">
    <source>
        <dbReference type="EMBL" id="MBC3881970.1"/>
    </source>
</evidence>
<dbReference type="AlphaFoldDB" id="A0A923KLL2"/>
<reference evidence="1" key="1">
    <citation type="submission" date="2020-08" db="EMBL/GenBank/DDBJ databases">
        <title>Novel species isolated from subtropical streams in China.</title>
        <authorList>
            <person name="Lu H."/>
        </authorList>
    </citation>
    <scope>NUCLEOTIDE SEQUENCE</scope>
    <source>
        <strain evidence="1">LX22W</strain>
    </source>
</reference>
<organism evidence="1 2">
    <name type="scientific">Undibacterium nitidum</name>
    <dbReference type="NCBI Taxonomy" id="2762298"/>
    <lineage>
        <taxon>Bacteria</taxon>
        <taxon>Pseudomonadati</taxon>
        <taxon>Pseudomonadota</taxon>
        <taxon>Betaproteobacteria</taxon>
        <taxon>Burkholderiales</taxon>
        <taxon>Oxalobacteraceae</taxon>
        <taxon>Undibacterium</taxon>
    </lineage>
</organism>
<name>A0A923KLL2_9BURK</name>
<dbReference type="EMBL" id="JACOFZ010000003">
    <property type="protein sequence ID" value="MBC3881970.1"/>
    <property type="molecule type" value="Genomic_DNA"/>
</dbReference>
<dbReference type="RefSeq" id="WP_186916375.1">
    <property type="nucleotide sequence ID" value="NZ_JACOFZ010000003.1"/>
</dbReference>
<protein>
    <submittedName>
        <fullName evidence="1">Uncharacterized protein</fullName>
    </submittedName>
</protein>
<comment type="caution">
    <text evidence="1">The sequence shown here is derived from an EMBL/GenBank/DDBJ whole genome shotgun (WGS) entry which is preliminary data.</text>
</comment>
<evidence type="ECO:0000313" key="2">
    <source>
        <dbReference type="Proteomes" id="UP000627446"/>
    </source>
</evidence>
<proteinExistence type="predicted"/>
<dbReference type="Proteomes" id="UP000627446">
    <property type="component" value="Unassembled WGS sequence"/>
</dbReference>